<feature type="region of interest" description="Disordered" evidence="1">
    <location>
        <begin position="56"/>
        <end position="100"/>
    </location>
</feature>
<sequence length="179" mass="19933">SGLYHFHFRQYDPSAGVWTSEDPIGIIGGNNLYSYVGNNPVNYIDLFGLWDQSTEGGHAHDDAGDGTTNDNADDESLDGVDVSTVDLGGNGSRENSWSNGDNYGLEGFEYDESSWMTKEEQQRLYRSRKKEEDMFDKMREGNYSGVIDDFLIKPADTGDNEGPIGVLDHLENGTKKRCK</sequence>
<dbReference type="NCBIfam" id="TIGR03696">
    <property type="entry name" value="Rhs_assc_core"/>
    <property type="match status" value="1"/>
</dbReference>
<reference evidence="2 3" key="1">
    <citation type="submission" date="2016-10" db="EMBL/GenBank/DDBJ databases">
        <authorList>
            <person name="de Groot N.N."/>
        </authorList>
    </citation>
    <scope>NUCLEOTIDE SEQUENCE [LARGE SCALE GENOMIC DNA]</scope>
    <source>
        <strain evidence="2 3">DSM 12130</strain>
    </source>
</reference>
<organism evidence="2 3">
    <name type="scientific">Desulforhopalus singaporensis</name>
    <dbReference type="NCBI Taxonomy" id="91360"/>
    <lineage>
        <taxon>Bacteria</taxon>
        <taxon>Pseudomonadati</taxon>
        <taxon>Thermodesulfobacteriota</taxon>
        <taxon>Desulfobulbia</taxon>
        <taxon>Desulfobulbales</taxon>
        <taxon>Desulfocapsaceae</taxon>
        <taxon>Desulforhopalus</taxon>
    </lineage>
</organism>
<keyword evidence="3" id="KW-1185">Reference proteome</keyword>
<name>A0A1H0W7B4_9BACT</name>
<dbReference type="STRING" id="91360.SAMN05660330_04441"/>
<dbReference type="InterPro" id="IPR050708">
    <property type="entry name" value="T6SS_VgrG/RHS"/>
</dbReference>
<dbReference type="RefSeq" id="WP_143005620.1">
    <property type="nucleotide sequence ID" value="NZ_FNJI01000110.1"/>
</dbReference>
<evidence type="ECO:0000313" key="2">
    <source>
        <dbReference type="EMBL" id="SDP86371.1"/>
    </source>
</evidence>
<protein>
    <submittedName>
        <fullName evidence="2">RHS repeat-associated core domain-containing protein</fullName>
    </submittedName>
</protein>
<evidence type="ECO:0000313" key="3">
    <source>
        <dbReference type="Proteomes" id="UP000199073"/>
    </source>
</evidence>
<dbReference type="Proteomes" id="UP000199073">
    <property type="component" value="Unassembled WGS sequence"/>
</dbReference>
<accession>A0A1H0W7B4</accession>
<dbReference type="Gene3D" id="2.180.10.10">
    <property type="entry name" value="RHS repeat-associated core"/>
    <property type="match status" value="1"/>
</dbReference>
<dbReference type="PANTHER" id="PTHR32305">
    <property type="match status" value="1"/>
</dbReference>
<feature type="non-terminal residue" evidence="2">
    <location>
        <position position="1"/>
    </location>
</feature>
<evidence type="ECO:0000256" key="1">
    <source>
        <dbReference type="SAM" id="MobiDB-lite"/>
    </source>
</evidence>
<dbReference type="AlphaFoldDB" id="A0A1H0W7B4"/>
<gene>
    <name evidence="2" type="ORF">SAMN05660330_04441</name>
</gene>
<proteinExistence type="predicted"/>
<dbReference type="EMBL" id="FNJI01000110">
    <property type="protein sequence ID" value="SDP86371.1"/>
    <property type="molecule type" value="Genomic_DNA"/>
</dbReference>
<dbReference type="PANTHER" id="PTHR32305:SF15">
    <property type="entry name" value="PROTEIN RHSA-RELATED"/>
    <property type="match status" value="1"/>
</dbReference>
<dbReference type="InterPro" id="IPR022385">
    <property type="entry name" value="Rhs_assc_core"/>
</dbReference>
<dbReference type="OrthoDB" id="5432803at2"/>